<reference evidence="2 3" key="1">
    <citation type="submission" date="2016-06" db="EMBL/GenBank/DDBJ databases">
        <authorList>
            <consortium name="Pathogen Informatics"/>
        </authorList>
    </citation>
    <scope>NUCLEOTIDE SEQUENCE [LARGE SCALE GENOMIC DNA]</scope>
    <source>
        <strain evidence="2">PmlGA01</strain>
    </source>
</reference>
<feature type="coiled-coil region" evidence="1">
    <location>
        <begin position="104"/>
        <end position="131"/>
    </location>
</feature>
<accession>A0A1C3L0V6</accession>
<sequence length="134" mass="15806">MEEDLIDKLEGVPLSRINESSHDEKKSLKGKIRELEHMINIKMMKLQMELIESKKKEEIHEYDFTDLFNEFKEEITKKIEDVNDLIGKRIDEQNVKHTKLFNILVSLKNENASINKAISLLNEKIHMLEEEIGE</sequence>
<keyword evidence="1" id="KW-0175">Coiled coil</keyword>
<dbReference type="EMBL" id="LT594500">
    <property type="protein sequence ID" value="SBT80164.1"/>
    <property type="molecule type" value="Genomic_DNA"/>
</dbReference>
<dbReference type="AlphaFoldDB" id="A0A1C3L0V6"/>
<protein>
    <submittedName>
        <fullName evidence="2">Uncharacterized protein</fullName>
    </submittedName>
</protein>
<organism evidence="2 3">
    <name type="scientific">Plasmodium malariae</name>
    <dbReference type="NCBI Taxonomy" id="5858"/>
    <lineage>
        <taxon>Eukaryota</taxon>
        <taxon>Sar</taxon>
        <taxon>Alveolata</taxon>
        <taxon>Apicomplexa</taxon>
        <taxon>Aconoidasida</taxon>
        <taxon>Haemosporida</taxon>
        <taxon>Plasmodiidae</taxon>
        <taxon>Plasmodium</taxon>
        <taxon>Plasmodium (Plasmodium)</taxon>
    </lineage>
</organism>
<name>A0A1C3L0V6_PLAMA</name>
<evidence type="ECO:0000313" key="3">
    <source>
        <dbReference type="Proteomes" id="UP000219799"/>
    </source>
</evidence>
<evidence type="ECO:0000256" key="1">
    <source>
        <dbReference type="SAM" id="Coils"/>
    </source>
</evidence>
<dbReference type="Proteomes" id="UP000219799">
    <property type="component" value="Chromosome 12"/>
</dbReference>
<proteinExistence type="predicted"/>
<gene>
    <name evidence="2" type="primary">PmlGA01_120033000</name>
    <name evidence="2" type="ORF">PMLGA01_120033000</name>
</gene>
<evidence type="ECO:0000313" key="2">
    <source>
        <dbReference type="EMBL" id="SBT80164.1"/>
    </source>
</evidence>
<dbReference type="VEuPathDB" id="PlasmoDB:PmUG01_12039400"/>